<sequence>MAEIRYITTDGQPPNGGLPLPTTFPQAQPQEVHVPGLVPIFAQAPFPQPLPQPPASGLIPVFAPAVPPQGVFFQLALLPPTATPPVGPTYMVIPQTQQPAQQFVVQQTALQLAAVLPPPTIFTQGPNPQTPHGAMIPGTANPLIMPGGQGYIFPPDTTTIHLLNPRYHYPWEDQSAPIQFTRYQVSTRMTVAELIRQLCPSDAAIRGRGLVECLQQANANMAFWVKGEEYFVGEGRGEALAMRNKVGQSLQAVGWNEHRTEANPVWLVRSLSLA</sequence>
<organism evidence="1 2">
    <name type="scientific">Paracoccidioides brasiliensis</name>
    <dbReference type="NCBI Taxonomy" id="121759"/>
    <lineage>
        <taxon>Eukaryota</taxon>
        <taxon>Fungi</taxon>
        <taxon>Dikarya</taxon>
        <taxon>Ascomycota</taxon>
        <taxon>Pezizomycotina</taxon>
        <taxon>Eurotiomycetes</taxon>
        <taxon>Eurotiomycetidae</taxon>
        <taxon>Onygenales</taxon>
        <taxon>Ajellomycetaceae</taxon>
        <taxon>Paracoccidioides</taxon>
    </lineage>
</organism>
<evidence type="ECO:0000313" key="1">
    <source>
        <dbReference type="EMBL" id="ODH22656.1"/>
    </source>
</evidence>
<dbReference type="AlphaFoldDB" id="A0A1D2JAF2"/>
<dbReference type="Proteomes" id="UP000242814">
    <property type="component" value="Unassembled WGS sequence"/>
</dbReference>
<gene>
    <name evidence="1" type="ORF">ACO22_05483</name>
</gene>
<name>A0A1D2JAF2_PARBR</name>
<protein>
    <submittedName>
        <fullName evidence="1">Uncharacterized protein</fullName>
    </submittedName>
</protein>
<dbReference type="EMBL" id="LZYO01000247">
    <property type="protein sequence ID" value="ODH22656.1"/>
    <property type="molecule type" value="Genomic_DNA"/>
</dbReference>
<dbReference type="VEuPathDB" id="FungiDB:PADG_08143"/>
<comment type="caution">
    <text evidence="1">The sequence shown here is derived from an EMBL/GenBank/DDBJ whole genome shotgun (WGS) entry which is preliminary data.</text>
</comment>
<proteinExistence type="predicted"/>
<accession>A0A1D2JAF2</accession>
<dbReference type="VEuPathDB" id="FungiDB:PABG_07514"/>
<reference evidence="1 2" key="1">
    <citation type="submission" date="2016-06" db="EMBL/GenBank/DDBJ databases">
        <authorList>
            <person name="Kjaerup R.B."/>
            <person name="Dalgaard T.S."/>
            <person name="Juul-Madsen H.R."/>
        </authorList>
    </citation>
    <scope>NUCLEOTIDE SEQUENCE [LARGE SCALE GENOMIC DNA]</scope>
    <source>
        <strain evidence="1 2">Pb300</strain>
    </source>
</reference>
<evidence type="ECO:0000313" key="2">
    <source>
        <dbReference type="Proteomes" id="UP000242814"/>
    </source>
</evidence>